<sequence>MNEDYSLLAFWMKDGKVEGMRKRLSNDRIALRTKALAEEKAGISRLWMKRVEGGKCCNKDEGTRCRGDISGAQPYSTPFIFYKQNLVIRLGI</sequence>
<accession>F0WZR9</accession>
<proteinExistence type="predicted"/>
<dbReference type="EMBL" id="FR824483">
    <property type="protein sequence ID" value="CCA26996.1"/>
    <property type="molecule type" value="Genomic_DNA"/>
</dbReference>
<organism evidence="1">
    <name type="scientific">Albugo laibachii Nc14</name>
    <dbReference type="NCBI Taxonomy" id="890382"/>
    <lineage>
        <taxon>Eukaryota</taxon>
        <taxon>Sar</taxon>
        <taxon>Stramenopiles</taxon>
        <taxon>Oomycota</taxon>
        <taxon>Peronosporomycetes</taxon>
        <taxon>Albuginales</taxon>
        <taxon>Albuginaceae</taxon>
        <taxon>Albugo</taxon>
    </lineage>
</organism>
<gene>
    <name evidence="1" type="primary">AlNc14C440G11660</name>
    <name evidence="1" type="ORF">ALNC14_131400</name>
</gene>
<dbReference type="HOGENOM" id="CLU_2417775_0_0_1"/>
<evidence type="ECO:0000313" key="1">
    <source>
        <dbReference type="EMBL" id="CCA26996.1"/>
    </source>
</evidence>
<reference evidence="1" key="2">
    <citation type="submission" date="2011-02" db="EMBL/GenBank/DDBJ databases">
        <authorList>
            <person name="MacLean D."/>
        </authorList>
    </citation>
    <scope>NUCLEOTIDE SEQUENCE</scope>
</reference>
<dbReference type="AlphaFoldDB" id="F0WZR9"/>
<reference evidence="1" key="1">
    <citation type="journal article" date="2011" name="PLoS Biol.">
        <title>Gene gain and loss during evolution of obligate parasitism in the white rust pathogen of Arabidopsis thaliana.</title>
        <authorList>
            <person name="Kemen E."/>
            <person name="Gardiner A."/>
            <person name="Schultz-Larsen T."/>
            <person name="Kemen A.C."/>
            <person name="Balmuth A.L."/>
            <person name="Robert-Seilaniantz A."/>
            <person name="Bailey K."/>
            <person name="Holub E."/>
            <person name="Studholme D.J."/>
            <person name="Maclean D."/>
            <person name="Jones J.D."/>
        </authorList>
    </citation>
    <scope>NUCLEOTIDE SEQUENCE</scope>
</reference>
<protein>
    <submittedName>
        <fullName evidence="1">AlNc14C440G11660 protein</fullName>
    </submittedName>
</protein>
<name>F0WZR9_9STRA</name>